<evidence type="ECO:0000313" key="2">
    <source>
        <dbReference type="Proteomes" id="UP001497680"/>
    </source>
</evidence>
<proteinExistence type="predicted"/>
<comment type="caution">
    <text evidence="1">The sequence shown here is derived from an EMBL/GenBank/DDBJ whole genome shotgun (WGS) entry which is preliminary data.</text>
</comment>
<sequence length="300" mass="32058">MGRRIRSSIFLIVNLIAAGLAETSDFQTCFKIDGSVLPDTFRCDNRMAGHSSCCSAGRTCWSNGVCQGESFGVKDWLREGCTDYTWKDPACFDVCSWDTRFHALGVRPCGGITQSNVYCCDNGTTGPGSFACCNNDSSTFTYENITSLPTIIATLPLHDVSPETSKPSSTLQPTVQSTAQSITTSTGSTDSGSPHSSPAHSVGIGVGVGLGLPAAAVIIGGIWWIISRSKRKQLSMEKGAHELASSNYSDTSGWGQQGQQQLAWLADPQEVSEMNKPSELASSHEYSELPALPPRLLRTS</sequence>
<organism evidence="1 2">
    <name type="scientific">Hypoxylon rubiginosum</name>
    <dbReference type="NCBI Taxonomy" id="110542"/>
    <lineage>
        <taxon>Eukaryota</taxon>
        <taxon>Fungi</taxon>
        <taxon>Dikarya</taxon>
        <taxon>Ascomycota</taxon>
        <taxon>Pezizomycotina</taxon>
        <taxon>Sordariomycetes</taxon>
        <taxon>Xylariomycetidae</taxon>
        <taxon>Xylariales</taxon>
        <taxon>Hypoxylaceae</taxon>
        <taxon>Hypoxylon</taxon>
    </lineage>
</organism>
<accession>A0ACC0DHM0</accession>
<dbReference type="Proteomes" id="UP001497680">
    <property type="component" value="Unassembled WGS sequence"/>
</dbReference>
<gene>
    <name evidence="1" type="ORF">F4821DRAFT_279567</name>
</gene>
<dbReference type="EMBL" id="MU394284">
    <property type="protein sequence ID" value="KAI6092246.1"/>
    <property type="molecule type" value="Genomic_DNA"/>
</dbReference>
<protein>
    <submittedName>
        <fullName evidence="1">Uncharacterized protein</fullName>
    </submittedName>
</protein>
<name>A0ACC0DHM0_9PEZI</name>
<keyword evidence="2" id="KW-1185">Reference proteome</keyword>
<evidence type="ECO:0000313" key="1">
    <source>
        <dbReference type="EMBL" id="KAI6092246.1"/>
    </source>
</evidence>
<reference evidence="1 2" key="1">
    <citation type="journal article" date="2022" name="New Phytol.">
        <title>Ecological generalism drives hyperdiversity of secondary metabolite gene clusters in xylarialean endophytes.</title>
        <authorList>
            <person name="Franco M.E.E."/>
            <person name="Wisecaver J.H."/>
            <person name="Arnold A.E."/>
            <person name="Ju Y.M."/>
            <person name="Slot J.C."/>
            <person name="Ahrendt S."/>
            <person name="Moore L.P."/>
            <person name="Eastman K.E."/>
            <person name="Scott K."/>
            <person name="Konkel Z."/>
            <person name="Mondo S.J."/>
            <person name="Kuo A."/>
            <person name="Hayes R.D."/>
            <person name="Haridas S."/>
            <person name="Andreopoulos B."/>
            <person name="Riley R."/>
            <person name="LaButti K."/>
            <person name="Pangilinan J."/>
            <person name="Lipzen A."/>
            <person name="Amirebrahimi M."/>
            <person name="Yan J."/>
            <person name="Adam C."/>
            <person name="Keymanesh K."/>
            <person name="Ng V."/>
            <person name="Louie K."/>
            <person name="Northen T."/>
            <person name="Drula E."/>
            <person name="Henrissat B."/>
            <person name="Hsieh H.M."/>
            <person name="Youens-Clark K."/>
            <person name="Lutzoni F."/>
            <person name="Miadlikowska J."/>
            <person name="Eastwood D.C."/>
            <person name="Hamelin R.C."/>
            <person name="Grigoriev I.V."/>
            <person name="U'Ren J.M."/>
        </authorList>
    </citation>
    <scope>NUCLEOTIDE SEQUENCE [LARGE SCALE GENOMIC DNA]</scope>
    <source>
        <strain evidence="1 2">ER1909</strain>
    </source>
</reference>